<dbReference type="Pfam" id="PF00355">
    <property type="entry name" value="Rieske"/>
    <property type="match status" value="1"/>
</dbReference>
<dbReference type="AlphaFoldDB" id="A0A6A6FNL4"/>
<keyword evidence="3" id="KW-0408">Iron</keyword>
<evidence type="ECO:0000256" key="1">
    <source>
        <dbReference type="ARBA" id="ARBA00022714"/>
    </source>
</evidence>
<dbReference type="EMBL" id="ML992667">
    <property type="protein sequence ID" value="KAF2215042.1"/>
    <property type="molecule type" value="Genomic_DNA"/>
</dbReference>
<evidence type="ECO:0000256" key="4">
    <source>
        <dbReference type="ARBA" id="ARBA00023014"/>
    </source>
</evidence>
<keyword evidence="2" id="KW-0479">Metal-binding</keyword>
<name>A0A6A6FNL4_9PEZI</name>
<evidence type="ECO:0000256" key="3">
    <source>
        <dbReference type="ARBA" id="ARBA00023004"/>
    </source>
</evidence>
<dbReference type="Gene3D" id="2.102.10.10">
    <property type="entry name" value="Rieske [2Fe-2S] iron-sulphur domain"/>
    <property type="match status" value="1"/>
</dbReference>
<keyword evidence="1" id="KW-0001">2Fe-2S</keyword>
<organism evidence="8 9">
    <name type="scientific">Cercospora zeae-maydis SCOH1-5</name>
    <dbReference type="NCBI Taxonomy" id="717836"/>
    <lineage>
        <taxon>Eukaryota</taxon>
        <taxon>Fungi</taxon>
        <taxon>Dikarya</taxon>
        <taxon>Ascomycota</taxon>
        <taxon>Pezizomycotina</taxon>
        <taxon>Dothideomycetes</taxon>
        <taxon>Dothideomycetidae</taxon>
        <taxon>Mycosphaerellales</taxon>
        <taxon>Mycosphaerellaceae</taxon>
        <taxon>Cercospora</taxon>
    </lineage>
</organism>
<proteinExistence type="predicted"/>
<dbReference type="SUPFAM" id="SSF50022">
    <property type="entry name" value="ISP domain"/>
    <property type="match status" value="1"/>
</dbReference>
<feature type="compositionally biased region" description="Low complexity" evidence="6">
    <location>
        <begin position="35"/>
        <end position="47"/>
    </location>
</feature>
<accession>A0A6A6FNL4</accession>
<evidence type="ECO:0000256" key="2">
    <source>
        <dbReference type="ARBA" id="ARBA00022723"/>
    </source>
</evidence>
<dbReference type="OrthoDB" id="426882at2759"/>
<keyword evidence="9" id="KW-1185">Reference proteome</keyword>
<evidence type="ECO:0000256" key="5">
    <source>
        <dbReference type="ARBA" id="ARBA00034078"/>
    </source>
</evidence>
<dbReference type="GO" id="GO:0046872">
    <property type="term" value="F:metal ion binding"/>
    <property type="evidence" value="ECO:0007669"/>
    <property type="project" value="UniProtKB-KW"/>
</dbReference>
<evidence type="ECO:0000259" key="7">
    <source>
        <dbReference type="PROSITE" id="PS51296"/>
    </source>
</evidence>
<feature type="region of interest" description="Disordered" evidence="6">
    <location>
        <begin position="1"/>
        <end position="47"/>
    </location>
</feature>
<dbReference type="PANTHER" id="PTHR21496">
    <property type="entry name" value="FERREDOXIN-RELATED"/>
    <property type="match status" value="1"/>
</dbReference>
<keyword evidence="4" id="KW-0411">Iron-sulfur</keyword>
<evidence type="ECO:0000256" key="6">
    <source>
        <dbReference type="SAM" id="MobiDB-lite"/>
    </source>
</evidence>
<dbReference type="CDD" id="cd03467">
    <property type="entry name" value="Rieske"/>
    <property type="match status" value="1"/>
</dbReference>
<sequence length="182" mass="19853">MQPYRPPPRATPNPWIYIGPASSIPNITPTGENNTKLSSTEPSPSSSSTATLSCKILQLASPSSSAATLLTPDVAQTTLGIQPQILIFRYRDKIHAIDHSCPHQNFPLSQASLYDIEDFGMVLSAGIACPKHGWSFDVNTGQSDRGGYKLGVWEVEVRGGENGFGEVEEEVWVRRKEKSRIA</sequence>
<feature type="compositionally biased region" description="Pro residues" evidence="6">
    <location>
        <begin position="1"/>
        <end position="11"/>
    </location>
</feature>
<evidence type="ECO:0000313" key="9">
    <source>
        <dbReference type="Proteomes" id="UP000799539"/>
    </source>
</evidence>
<dbReference type="InterPro" id="IPR017941">
    <property type="entry name" value="Rieske_2Fe-2S"/>
</dbReference>
<feature type="compositionally biased region" description="Polar residues" evidence="6">
    <location>
        <begin position="23"/>
        <end position="34"/>
    </location>
</feature>
<dbReference type="Proteomes" id="UP000799539">
    <property type="component" value="Unassembled WGS sequence"/>
</dbReference>
<dbReference type="PANTHER" id="PTHR21496:SF0">
    <property type="entry name" value="RIESKE DOMAIN-CONTAINING PROTEIN"/>
    <property type="match status" value="1"/>
</dbReference>
<dbReference type="PROSITE" id="PS51296">
    <property type="entry name" value="RIESKE"/>
    <property type="match status" value="1"/>
</dbReference>
<dbReference type="GO" id="GO:0051537">
    <property type="term" value="F:2 iron, 2 sulfur cluster binding"/>
    <property type="evidence" value="ECO:0007669"/>
    <property type="project" value="UniProtKB-KW"/>
</dbReference>
<evidence type="ECO:0000313" key="8">
    <source>
        <dbReference type="EMBL" id="KAF2215042.1"/>
    </source>
</evidence>
<comment type="cofactor">
    <cofactor evidence="5">
        <name>[2Fe-2S] cluster</name>
        <dbReference type="ChEBI" id="CHEBI:190135"/>
    </cofactor>
</comment>
<gene>
    <name evidence="8" type="ORF">CERZMDRAFT_95411</name>
</gene>
<feature type="domain" description="Rieske" evidence="7">
    <location>
        <begin position="62"/>
        <end position="164"/>
    </location>
</feature>
<dbReference type="InterPro" id="IPR036922">
    <property type="entry name" value="Rieske_2Fe-2S_sf"/>
</dbReference>
<protein>
    <recommendedName>
        <fullName evidence="7">Rieske domain-containing protein</fullName>
    </recommendedName>
</protein>
<reference evidence="8" key="1">
    <citation type="journal article" date="2020" name="Stud. Mycol.">
        <title>101 Dothideomycetes genomes: a test case for predicting lifestyles and emergence of pathogens.</title>
        <authorList>
            <person name="Haridas S."/>
            <person name="Albert R."/>
            <person name="Binder M."/>
            <person name="Bloem J."/>
            <person name="Labutti K."/>
            <person name="Salamov A."/>
            <person name="Andreopoulos B."/>
            <person name="Baker S."/>
            <person name="Barry K."/>
            <person name="Bills G."/>
            <person name="Bluhm B."/>
            <person name="Cannon C."/>
            <person name="Castanera R."/>
            <person name="Culley D."/>
            <person name="Daum C."/>
            <person name="Ezra D."/>
            <person name="Gonzalez J."/>
            <person name="Henrissat B."/>
            <person name="Kuo A."/>
            <person name="Liang C."/>
            <person name="Lipzen A."/>
            <person name="Lutzoni F."/>
            <person name="Magnuson J."/>
            <person name="Mondo S."/>
            <person name="Nolan M."/>
            <person name="Ohm R."/>
            <person name="Pangilinan J."/>
            <person name="Park H.-J."/>
            <person name="Ramirez L."/>
            <person name="Alfaro M."/>
            <person name="Sun H."/>
            <person name="Tritt A."/>
            <person name="Yoshinaga Y."/>
            <person name="Zwiers L.-H."/>
            <person name="Turgeon B."/>
            <person name="Goodwin S."/>
            <person name="Spatafora J."/>
            <person name="Crous P."/>
            <person name="Grigoriev I."/>
        </authorList>
    </citation>
    <scope>NUCLEOTIDE SEQUENCE</scope>
    <source>
        <strain evidence="8">SCOH1-5</strain>
    </source>
</reference>